<dbReference type="InterPro" id="IPR039538">
    <property type="entry name" value="BetI_C"/>
</dbReference>
<evidence type="ECO:0000256" key="1">
    <source>
        <dbReference type="ARBA" id="ARBA00004719"/>
    </source>
</evidence>
<name>A0ABY8LAL7_9RHOB</name>
<dbReference type="Proteomes" id="UP001243420">
    <property type="component" value="Chromosome"/>
</dbReference>
<dbReference type="Gene3D" id="1.10.357.10">
    <property type="entry name" value="Tetracycline Repressor, domain 2"/>
    <property type="match status" value="1"/>
</dbReference>
<evidence type="ECO:0000313" key="10">
    <source>
        <dbReference type="EMBL" id="WGH77325.1"/>
    </source>
</evidence>
<dbReference type="RefSeq" id="WP_279963899.1">
    <property type="nucleotide sequence ID" value="NZ_CP122537.1"/>
</dbReference>
<dbReference type="HAMAP" id="MF_00768">
    <property type="entry name" value="HTH_type_BetI"/>
    <property type="match status" value="1"/>
</dbReference>
<dbReference type="PANTHER" id="PTHR47506">
    <property type="entry name" value="TRANSCRIPTIONAL REGULATORY PROTEIN"/>
    <property type="match status" value="1"/>
</dbReference>
<proteinExistence type="inferred from homology"/>
<keyword evidence="5 7" id="KW-0804">Transcription</keyword>
<gene>
    <name evidence="7 10" type="primary">betI</name>
    <name evidence="10" type="ORF">P8627_09705</name>
</gene>
<evidence type="ECO:0000256" key="2">
    <source>
        <dbReference type="ARBA" id="ARBA00022491"/>
    </source>
</evidence>
<keyword evidence="4 7" id="KW-0238">DNA-binding</keyword>
<evidence type="ECO:0000256" key="5">
    <source>
        <dbReference type="ARBA" id="ARBA00023163"/>
    </source>
</evidence>
<keyword evidence="3 7" id="KW-0805">Transcription regulation</keyword>
<dbReference type="NCBIfam" id="TIGR03384">
    <property type="entry name" value="betaine_BetI"/>
    <property type="match status" value="1"/>
</dbReference>
<reference evidence="10 11" key="1">
    <citation type="submission" date="2023-04" db="EMBL/GenBank/DDBJ databases">
        <title>Jannaschia ovalis sp. nov., a marine bacterium isolated from sea tidal flat.</title>
        <authorList>
            <person name="Kwon D.Y."/>
            <person name="Kim J.-J."/>
        </authorList>
    </citation>
    <scope>NUCLEOTIDE SEQUENCE [LARGE SCALE GENOMIC DNA]</scope>
    <source>
        <strain evidence="10 11">GRR-S6-38</strain>
    </source>
</reference>
<keyword evidence="11" id="KW-1185">Reference proteome</keyword>
<accession>A0ABY8LAL7</accession>
<dbReference type="EMBL" id="CP122537">
    <property type="protein sequence ID" value="WGH77325.1"/>
    <property type="molecule type" value="Genomic_DNA"/>
</dbReference>
<keyword evidence="2 7" id="KW-0678">Repressor</keyword>
<dbReference type="PANTHER" id="PTHR47506:SF6">
    <property type="entry name" value="HTH-TYPE TRANSCRIPTIONAL REPRESSOR NEMR"/>
    <property type="match status" value="1"/>
</dbReference>
<dbReference type="InterPro" id="IPR017757">
    <property type="entry name" value="Tscrpt_rep_BetI"/>
</dbReference>
<evidence type="ECO:0000259" key="9">
    <source>
        <dbReference type="PROSITE" id="PS50977"/>
    </source>
</evidence>
<evidence type="ECO:0000256" key="6">
    <source>
        <dbReference type="ARBA" id="ARBA00024936"/>
    </source>
</evidence>
<evidence type="ECO:0000256" key="3">
    <source>
        <dbReference type="ARBA" id="ARBA00023015"/>
    </source>
</evidence>
<dbReference type="SUPFAM" id="SSF48498">
    <property type="entry name" value="Tetracyclin repressor-like, C-terminal domain"/>
    <property type="match status" value="1"/>
</dbReference>
<dbReference type="Pfam" id="PF13977">
    <property type="entry name" value="TetR_C_6"/>
    <property type="match status" value="1"/>
</dbReference>
<dbReference type="InterPro" id="IPR001647">
    <property type="entry name" value="HTH_TetR"/>
</dbReference>
<dbReference type="Pfam" id="PF00440">
    <property type="entry name" value="TetR_N"/>
    <property type="match status" value="1"/>
</dbReference>
<protein>
    <recommendedName>
        <fullName evidence="7">HTH-type transcriptional regulator BetI</fullName>
    </recommendedName>
</protein>
<dbReference type="InterPro" id="IPR009057">
    <property type="entry name" value="Homeodomain-like_sf"/>
</dbReference>
<feature type="DNA-binding region" description="H-T-H motif" evidence="7 8">
    <location>
        <begin position="26"/>
        <end position="45"/>
    </location>
</feature>
<comment type="function">
    <text evidence="6">Repressor involved in the biosynthesis of the osmoprotectant glycine betaine. It represses transcription of the choline transporter BetT and the genes of BetAB involved in the synthesis of glycine betaine.</text>
</comment>
<dbReference type="InterPro" id="IPR036271">
    <property type="entry name" value="Tet_transcr_reg_TetR-rel_C_sf"/>
</dbReference>
<evidence type="ECO:0000313" key="11">
    <source>
        <dbReference type="Proteomes" id="UP001243420"/>
    </source>
</evidence>
<dbReference type="SUPFAM" id="SSF46689">
    <property type="entry name" value="Homeodomain-like"/>
    <property type="match status" value="1"/>
</dbReference>
<feature type="domain" description="HTH tetR-type" evidence="9">
    <location>
        <begin position="3"/>
        <end position="63"/>
    </location>
</feature>
<organism evidence="10 11">
    <name type="scientific">Jannaschia ovalis</name>
    <dbReference type="NCBI Taxonomy" id="3038773"/>
    <lineage>
        <taxon>Bacteria</taxon>
        <taxon>Pseudomonadati</taxon>
        <taxon>Pseudomonadota</taxon>
        <taxon>Alphaproteobacteria</taxon>
        <taxon>Rhodobacterales</taxon>
        <taxon>Roseobacteraceae</taxon>
        <taxon>Jannaschia</taxon>
    </lineage>
</organism>
<sequence>MEPLRRDALIRAAIDEIAEGAGRDVTVARIAKRAGMSPALAHHYFGSKDRMLLAAMRRVLSDFGAEVRAGLARADTPLERLEAIIRASFGPTNFRPEVVAAWLAFYVEAFAGPEARRLLHVYQGRLRSNLLHALRPLTAEPEPLAEGIAALIDGLYVRQALRRDRMTPEASAELVMDHARAAIERKDAR</sequence>
<comment type="function">
    <text evidence="7">Repressor involved in choline regulation of the bet genes.</text>
</comment>
<dbReference type="NCBIfam" id="NF001978">
    <property type="entry name" value="PRK00767.1"/>
    <property type="match status" value="1"/>
</dbReference>
<comment type="pathway">
    <text evidence="1 7">Amine and polyamine biosynthesis; betaine biosynthesis via choline pathway [regulation].</text>
</comment>
<evidence type="ECO:0000256" key="4">
    <source>
        <dbReference type="ARBA" id="ARBA00023125"/>
    </source>
</evidence>
<dbReference type="PROSITE" id="PS50977">
    <property type="entry name" value="HTH_TETR_2"/>
    <property type="match status" value="1"/>
</dbReference>
<evidence type="ECO:0000256" key="7">
    <source>
        <dbReference type="HAMAP-Rule" id="MF_00768"/>
    </source>
</evidence>
<evidence type="ECO:0000256" key="8">
    <source>
        <dbReference type="PROSITE-ProRule" id="PRU00335"/>
    </source>
</evidence>